<dbReference type="SUPFAM" id="SSF52025">
    <property type="entry name" value="PA domain"/>
    <property type="match status" value="1"/>
</dbReference>
<accession>A0A840MRH1</accession>
<dbReference type="CDD" id="cd04818">
    <property type="entry name" value="PA_subtilisin_1"/>
    <property type="match status" value="1"/>
</dbReference>
<keyword evidence="1 3" id="KW-0732">Signal</keyword>
<organism evidence="5 6">
    <name type="scientific">Chitinivorax tropicus</name>
    <dbReference type="NCBI Taxonomy" id="714531"/>
    <lineage>
        <taxon>Bacteria</taxon>
        <taxon>Pseudomonadati</taxon>
        <taxon>Pseudomonadota</taxon>
        <taxon>Betaproteobacteria</taxon>
        <taxon>Chitinivorax</taxon>
    </lineage>
</organism>
<evidence type="ECO:0000256" key="1">
    <source>
        <dbReference type="ARBA" id="ARBA00022729"/>
    </source>
</evidence>
<name>A0A840MRH1_9PROT</name>
<protein>
    <recommendedName>
        <fullName evidence="4">PA domain-containing protein</fullName>
    </recommendedName>
</protein>
<feature type="domain" description="PA" evidence="4">
    <location>
        <begin position="304"/>
        <end position="383"/>
    </location>
</feature>
<dbReference type="PANTHER" id="PTHR22702">
    <property type="entry name" value="PROTEASE-ASSOCIATED DOMAIN-CONTAINING PROTEIN"/>
    <property type="match status" value="1"/>
</dbReference>
<keyword evidence="6" id="KW-1185">Reference proteome</keyword>
<dbReference type="Proteomes" id="UP000575898">
    <property type="component" value="Unassembled WGS sequence"/>
</dbReference>
<dbReference type="AlphaFoldDB" id="A0A840MRH1"/>
<proteinExistence type="predicted"/>
<dbReference type="PANTHER" id="PTHR22702:SF1">
    <property type="entry name" value="PROTEASE-ASSOCIATED DOMAIN-CONTAINING PROTEIN 1"/>
    <property type="match status" value="1"/>
</dbReference>
<comment type="caution">
    <text evidence="5">The sequence shown here is derived from an EMBL/GenBank/DDBJ whole genome shotgun (WGS) entry which is preliminary data.</text>
</comment>
<gene>
    <name evidence="5" type="ORF">HNQ59_003005</name>
</gene>
<evidence type="ECO:0000256" key="2">
    <source>
        <dbReference type="ARBA" id="ARBA00023180"/>
    </source>
</evidence>
<dbReference type="Pfam" id="PF02225">
    <property type="entry name" value="PA"/>
    <property type="match status" value="1"/>
</dbReference>
<dbReference type="InterPro" id="IPR046450">
    <property type="entry name" value="PA_dom_sf"/>
</dbReference>
<dbReference type="RefSeq" id="WP_184040972.1">
    <property type="nucleotide sequence ID" value="NZ_JACHHY010000019.1"/>
</dbReference>
<dbReference type="InterPro" id="IPR003137">
    <property type="entry name" value="PA_domain"/>
</dbReference>
<evidence type="ECO:0000313" key="5">
    <source>
        <dbReference type="EMBL" id="MBB5019697.1"/>
    </source>
</evidence>
<dbReference type="EMBL" id="JACHHY010000019">
    <property type="protein sequence ID" value="MBB5019697.1"/>
    <property type="molecule type" value="Genomic_DNA"/>
</dbReference>
<feature type="chain" id="PRO_5032707555" description="PA domain-containing protein" evidence="3">
    <location>
        <begin position="24"/>
        <end position="469"/>
    </location>
</feature>
<reference evidence="5 6" key="1">
    <citation type="submission" date="2020-08" db="EMBL/GenBank/DDBJ databases">
        <title>Genomic Encyclopedia of Type Strains, Phase IV (KMG-IV): sequencing the most valuable type-strain genomes for metagenomic binning, comparative biology and taxonomic classification.</title>
        <authorList>
            <person name="Goeker M."/>
        </authorList>
    </citation>
    <scope>NUCLEOTIDE SEQUENCE [LARGE SCALE GENOMIC DNA]</scope>
    <source>
        <strain evidence="5 6">DSM 27165</strain>
    </source>
</reference>
<evidence type="ECO:0000256" key="3">
    <source>
        <dbReference type="SAM" id="SignalP"/>
    </source>
</evidence>
<evidence type="ECO:0000313" key="6">
    <source>
        <dbReference type="Proteomes" id="UP000575898"/>
    </source>
</evidence>
<sequence>MIIKRSVVSIASAMALMTLPAMASATTEIIIMNADDASEGFNDPTPVNPVGGNEGRTLGEQRLNVFKYAAKLWGKKLNSDVPIRIKANFNPLECDKDSATLGSAGPMEVNSNFPGAPKRNTWYHGALANKLLGSDDFDGKPVIQAQFNSNLGNDDCLKGSGFYLGLDGKHGQLTDLVSVLLHEFGHGLGFSNLTDGQTGRQMGGKPSAWDHFLLDTSTNKRWSDMTTTERRASAINPRKLVWMGPNVTREAPKVLSRGVPELRVTTPSRLSGSYFAGTAEFGPKLTASGFSGTAVSFSDQANGKALACKPISSGNAALLLGKIALIDRGGCNLVEKVKNAQVAGAIGVIVVDNAPGSPPPGMTGSDSTITIPSIRVTQQDGEKFKLAAQSNTGLLVTFGLKDQQLAGADSLGRVQMYTPNPYVPGSSVSHFDTIASPNLLMEPHNTDDVKRSVDSPQDLTYPLLKDIGW</sequence>
<keyword evidence="2" id="KW-0325">Glycoprotein</keyword>
<dbReference type="SUPFAM" id="SSF55486">
    <property type="entry name" value="Metalloproteases ('zincins'), catalytic domain"/>
    <property type="match status" value="1"/>
</dbReference>
<evidence type="ECO:0000259" key="4">
    <source>
        <dbReference type="Pfam" id="PF02225"/>
    </source>
</evidence>
<feature type="signal peptide" evidence="3">
    <location>
        <begin position="1"/>
        <end position="23"/>
    </location>
</feature>
<dbReference type="Gene3D" id="3.50.30.30">
    <property type="match status" value="1"/>
</dbReference>